<name>A0A6J6LBJ2_9ZZZZ</name>
<dbReference type="PANTHER" id="PTHR43163:SF6">
    <property type="entry name" value="DIPEPTIDE TRANSPORT SYSTEM PERMEASE PROTEIN DPPB-RELATED"/>
    <property type="match status" value="1"/>
</dbReference>
<evidence type="ECO:0000256" key="1">
    <source>
        <dbReference type="ARBA" id="ARBA00004651"/>
    </source>
</evidence>
<keyword evidence="5 7" id="KW-1133">Transmembrane helix</keyword>
<dbReference type="InterPro" id="IPR035906">
    <property type="entry name" value="MetI-like_sf"/>
</dbReference>
<feature type="transmembrane region" description="Helical" evidence="7">
    <location>
        <begin position="234"/>
        <end position="258"/>
    </location>
</feature>
<dbReference type="InterPro" id="IPR000515">
    <property type="entry name" value="MetI-like"/>
</dbReference>
<dbReference type="PROSITE" id="PS50928">
    <property type="entry name" value="ABC_TM1"/>
    <property type="match status" value="1"/>
</dbReference>
<organism evidence="9">
    <name type="scientific">freshwater metagenome</name>
    <dbReference type="NCBI Taxonomy" id="449393"/>
    <lineage>
        <taxon>unclassified sequences</taxon>
        <taxon>metagenomes</taxon>
        <taxon>ecological metagenomes</taxon>
    </lineage>
</organism>
<dbReference type="Pfam" id="PF00528">
    <property type="entry name" value="BPD_transp_1"/>
    <property type="match status" value="1"/>
</dbReference>
<evidence type="ECO:0000313" key="9">
    <source>
        <dbReference type="EMBL" id="CAB4659280.1"/>
    </source>
</evidence>
<sequence length="311" mass="33972">MIRFLVKRIVLLVPVVFGIITATFLLMHATPGDPALTYLGNHPTPEAVASLHHQWGLDKPVTNQYFDFIGGLFTGDLGSSLFYNETILKLIALKLPPTLMLMVMGSLFGIIFALPLAIWTAVRKDKFIDHLISLMNAVILGMPIFFIGAMGILFFALKIPIFPVGGYGESNLQHLWSLVLPSITIGLGLVPLLVRSLRTSVIESLDSEYVAFARSKGLKNRAVWLKYALRNGSISGISILGIQVGYLAGGSLVIENVFAIPGMGSFLMSGILNRDFPVVQGATLTFAMLVVLVYLFTDVAYALLDPRARFK</sequence>
<evidence type="ECO:0000256" key="6">
    <source>
        <dbReference type="ARBA" id="ARBA00023136"/>
    </source>
</evidence>
<dbReference type="GO" id="GO:0055085">
    <property type="term" value="P:transmembrane transport"/>
    <property type="evidence" value="ECO:0007669"/>
    <property type="project" value="InterPro"/>
</dbReference>
<keyword evidence="3" id="KW-1003">Cell membrane</keyword>
<evidence type="ECO:0000256" key="4">
    <source>
        <dbReference type="ARBA" id="ARBA00022692"/>
    </source>
</evidence>
<feature type="domain" description="ABC transmembrane type-1" evidence="8">
    <location>
        <begin position="95"/>
        <end position="297"/>
    </location>
</feature>
<feature type="transmembrane region" description="Helical" evidence="7">
    <location>
        <begin position="99"/>
        <end position="122"/>
    </location>
</feature>
<evidence type="ECO:0000256" key="2">
    <source>
        <dbReference type="ARBA" id="ARBA00022448"/>
    </source>
</evidence>
<evidence type="ECO:0000259" key="8">
    <source>
        <dbReference type="PROSITE" id="PS50928"/>
    </source>
</evidence>
<evidence type="ECO:0000313" key="11">
    <source>
        <dbReference type="EMBL" id="CAB5045908.1"/>
    </source>
</evidence>
<dbReference type="EMBL" id="CAFBQB010000039">
    <property type="protein sequence ID" value="CAB5041305.1"/>
    <property type="molecule type" value="Genomic_DNA"/>
</dbReference>
<evidence type="ECO:0000256" key="5">
    <source>
        <dbReference type="ARBA" id="ARBA00022989"/>
    </source>
</evidence>
<keyword evidence="6 7" id="KW-0472">Membrane</keyword>
<evidence type="ECO:0000256" key="7">
    <source>
        <dbReference type="SAM" id="Phobius"/>
    </source>
</evidence>
<dbReference type="PANTHER" id="PTHR43163">
    <property type="entry name" value="DIPEPTIDE TRANSPORT SYSTEM PERMEASE PROTEIN DPPB-RELATED"/>
    <property type="match status" value="1"/>
</dbReference>
<dbReference type="GO" id="GO:0005886">
    <property type="term" value="C:plasma membrane"/>
    <property type="evidence" value="ECO:0007669"/>
    <property type="project" value="UniProtKB-SubCell"/>
</dbReference>
<dbReference type="InterPro" id="IPR045621">
    <property type="entry name" value="BPD_transp_1_N"/>
</dbReference>
<dbReference type="CDD" id="cd06261">
    <property type="entry name" value="TM_PBP2"/>
    <property type="match status" value="1"/>
</dbReference>
<evidence type="ECO:0000256" key="3">
    <source>
        <dbReference type="ARBA" id="ARBA00022475"/>
    </source>
</evidence>
<reference evidence="9" key="1">
    <citation type="submission" date="2020-05" db="EMBL/GenBank/DDBJ databases">
        <authorList>
            <person name="Chiriac C."/>
            <person name="Salcher M."/>
            <person name="Ghai R."/>
            <person name="Kavagutti S V."/>
        </authorList>
    </citation>
    <scope>NUCLEOTIDE SEQUENCE</scope>
</reference>
<feature type="transmembrane region" description="Helical" evidence="7">
    <location>
        <begin position="278"/>
        <end position="304"/>
    </location>
</feature>
<dbReference type="SUPFAM" id="SSF161098">
    <property type="entry name" value="MetI-like"/>
    <property type="match status" value="1"/>
</dbReference>
<dbReference type="Gene3D" id="1.10.3720.10">
    <property type="entry name" value="MetI-like"/>
    <property type="match status" value="1"/>
</dbReference>
<dbReference type="EMBL" id="CAEZWP010000027">
    <property type="protein sequence ID" value="CAB4659280.1"/>
    <property type="molecule type" value="Genomic_DNA"/>
</dbReference>
<feature type="transmembrane region" description="Helical" evidence="7">
    <location>
        <begin position="175"/>
        <end position="194"/>
    </location>
</feature>
<evidence type="ECO:0000313" key="10">
    <source>
        <dbReference type="EMBL" id="CAB5041305.1"/>
    </source>
</evidence>
<feature type="transmembrane region" description="Helical" evidence="7">
    <location>
        <begin position="134"/>
        <end position="155"/>
    </location>
</feature>
<dbReference type="EMBL" id="CAFBQE010000012">
    <property type="protein sequence ID" value="CAB5045908.1"/>
    <property type="molecule type" value="Genomic_DNA"/>
</dbReference>
<protein>
    <submittedName>
        <fullName evidence="9">Unannotated protein</fullName>
    </submittedName>
</protein>
<keyword evidence="2" id="KW-0813">Transport</keyword>
<proteinExistence type="predicted"/>
<gene>
    <name evidence="9" type="ORF">UFOPK2265_00688</name>
    <name evidence="10" type="ORF">UFOPK4248_00424</name>
    <name evidence="11" type="ORF">UFOPK4284_00325</name>
</gene>
<dbReference type="AlphaFoldDB" id="A0A6J6LBJ2"/>
<keyword evidence="4 7" id="KW-0812">Transmembrane</keyword>
<feature type="transmembrane region" description="Helical" evidence="7">
    <location>
        <begin position="9"/>
        <end position="29"/>
    </location>
</feature>
<dbReference type="Pfam" id="PF19300">
    <property type="entry name" value="BPD_transp_1_N"/>
    <property type="match status" value="1"/>
</dbReference>
<accession>A0A6J6LBJ2</accession>
<comment type="subcellular location">
    <subcellularLocation>
        <location evidence="1">Cell membrane</location>
        <topology evidence="1">Multi-pass membrane protein</topology>
    </subcellularLocation>
</comment>